<dbReference type="InterPro" id="IPR042096">
    <property type="entry name" value="Dihydro-acid_dehy_C"/>
</dbReference>
<feature type="domain" description="Dihydroxy-acid/6-phosphogluconate dehydratase N-terminal" evidence="6">
    <location>
        <begin position="44"/>
        <end position="356"/>
    </location>
</feature>
<dbReference type="PROSITE" id="PS00886">
    <property type="entry name" value="ILVD_EDD_1"/>
    <property type="match status" value="1"/>
</dbReference>
<dbReference type="NCBIfam" id="NF009559">
    <property type="entry name" value="PRK13016.1"/>
    <property type="match status" value="1"/>
</dbReference>
<dbReference type="InterPro" id="IPR037237">
    <property type="entry name" value="IlvD/EDD_N"/>
</dbReference>
<sequence>MTTHKKTPQTLRSARWFAPDDLRGFGHRSRAMQMGYSPEEWAGRPVIGIVNTWSDINPCHTHFKQRVEDVKRGVLQAGGFPIELPALSLAEQYVKPTTMLYRNMLAMDAEELLRCHPVDGVVLMGGCDKTTPALLMGATSAGLPAIYVPAGPMLRGNWQGHTLGSGSDAWKFWDDRRAGVITEQQWIGIQGGIARSHGTCMTMGTASTMTAIAEALGMTLPGASSIPAPDANHVRMSSESGRRIVEMVWEDLTPARIQTRKAFENAITVAMAMGCSTNAIIHVIAQGRRAGHDISLDDFEKASRKVPVIANVRPSGDKYLMEDFFYAGGLPAMMTRIREHLHLDEMTVTGRTLGQNIEGAAVYNDDVIRTVENPVYAEGSLAVLRGNLAPDGCVMKPGAADPRFLKHSGPALVFDDYPSMKAAIDDENLDVTADHVLILRNAGPQGGPGMPEWGMLPIPKKLVKQGVRDMVRLSDARMSGTSYGACILHVSPESYVGGPLSLVRNGDIITLDVDARTISLDVDDAELQRRRAEWRQPERRYERGYGWMFSKHIEQADQGCDFDFLRTDFGAPVREPDIF</sequence>
<dbReference type="Gene3D" id="3.50.30.80">
    <property type="entry name" value="IlvD/EDD C-terminal domain-like"/>
    <property type="match status" value="1"/>
</dbReference>
<evidence type="ECO:0000313" key="9">
    <source>
        <dbReference type="Proteomes" id="UP000216020"/>
    </source>
</evidence>
<accession>A0A261RY39</accession>
<keyword evidence="4" id="KW-0411">Iron-sulfur</keyword>
<protein>
    <submittedName>
        <fullName evidence="8">Dihydroxy-acid dehydratase</fullName>
    </submittedName>
</protein>
<dbReference type="Proteomes" id="UP000216020">
    <property type="component" value="Unassembled WGS sequence"/>
</dbReference>
<keyword evidence="9" id="KW-1185">Reference proteome</keyword>
<dbReference type="InterPro" id="IPR020558">
    <property type="entry name" value="DiOHA_6PGluconate_deHydtase_CS"/>
</dbReference>
<dbReference type="SUPFAM" id="SSF143975">
    <property type="entry name" value="IlvD/EDD N-terminal domain-like"/>
    <property type="match status" value="1"/>
</dbReference>
<dbReference type="InterPro" id="IPR056740">
    <property type="entry name" value="ILV_EDD_C"/>
</dbReference>
<dbReference type="NCBIfam" id="NF004784">
    <property type="entry name" value="PRK06131.1"/>
    <property type="match status" value="1"/>
</dbReference>
<dbReference type="NCBIfam" id="NF009560">
    <property type="entry name" value="PRK13017.1"/>
    <property type="match status" value="1"/>
</dbReference>
<dbReference type="RefSeq" id="WP_094854437.1">
    <property type="nucleotide sequence ID" value="NZ_NEVM01000005.1"/>
</dbReference>
<keyword evidence="3" id="KW-0408">Iron</keyword>
<keyword evidence="5" id="KW-0456">Lyase</keyword>
<evidence type="ECO:0000259" key="7">
    <source>
        <dbReference type="Pfam" id="PF24877"/>
    </source>
</evidence>
<organism evidence="8 9">
    <name type="scientific">Bordetella genomosp. 10</name>
    <dbReference type="NCBI Taxonomy" id="1416804"/>
    <lineage>
        <taxon>Bacteria</taxon>
        <taxon>Pseudomonadati</taxon>
        <taxon>Pseudomonadota</taxon>
        <taxon>Betaproteobacteria</taxon>
        <taxon>Burkholderiales</taxon>
        <taxon>Alcaligenaceae</taxon>
        <taxon>Bordetella</taxon>
    </lineage>
</organism>
<dbReference type="PANTHER" id="PTHR43183">
    <property type="entry name" value="HYPOTHETICAL DIHYDROXYACID DEHYDRATASE (EUROFUNG)-RELATED"/>
    <property type="match status" value="1"/>
</dbReference>
<dbReference type="InterPro" id="IPR000581">
    <property type="entry name" value="ILV_EDD_N"/>
</dbReference>
<evidence type="ECO:0000256" key="1">
    <source>
        <dbReference type="ARBA" id="ARBA00006486"/>
    </source>
</evidence>
<dbReference type="EMBL" id="NEVM01000005">
    <property type="protein sequence ID" value="OZI29998.1"/>
    <property type="molecule type" value="Genomic_DNA"/>
</dbReference>
<comment type="similarity">
    <text evidence="1">Belongs to the IlvD/Edd family.</text>
</comment>
<dbReference type="Pfam" id="PF24877">
    <property type="entry name" value="ILV_EDD_C"/>
    <property type="match status" value="1"/>
</dbReference>
<evidence type="ECO:0000256" key="3">
    <source>
        <dbReference type="ARBA" id="ARBA00023004"/>
    </source>
</evidence>
<comment type="caution">
    <text evidence="8">The sequence shown here is derived from an EMBL/GenBank/DDBJ whole genome shotgun (WGS) entry which is preliminary data.</text>
</comment>
<dbReference type="PANTHER" id="PTHR43183:SF2">
    <property type="entry name" value="DIHYDROXY-ACID DEHYDRATASE"/>
    <property type="match status" value="1"/>
</dbReference>
<evidence type="ECO:0000313" key="8">
    <source>
        <dbReference type="EMBL" id="OZI29998.1"/>
    </source>
</evidence>
<dbReference type="Pfam" id="PF00920">
    <property type="entry name" value="ILVD_EDD_N"/>
    <property type="match status" value="1"/>
</dbReference>
<evidence type="ECO:0000259" key="6">
    <source>
        <dbReference type="Pfam" id="PF00920"/>
    </source>
</evidence>
<reference evidence="9" key="1">
    <citation type="submission" date="2017-05" db="EMBL/GenBank/DDBJ databases">
        <title>Complete and WGS of Bordetella genogroups.</title>
        <authorList>
            <person name="Spilker T."/>
            <person name="Lipuma J."/>
        </authorList>
    </citation>
    <scope>NUCLEOTIDE SEQUENCE [LARGE SCALE GENOMIC DNA]</scope>
    <source>
        <strain evidence="9">AU16122</strain>
    </source>
</reference>
<dbReference type="OrthoDB" id="9807077at2"/>
<evidence type="ECO:0000256" key="5">
    <source>
        <dbReference type="ARBA" id="ARBA00023239"/>
    </source>
</evidence>
<feature type="domain" description="Dihydroxy-acid/6-phosphogluconate dehydratase C-terminal" evidence="7">
    <location>
        <begin position="366"/>
        <end position="560"/>
    </location>
</feature>
<proteinExistence type="inferred from homology"/>
<dbReference type="AlphaFoldDB" id="A0A261RY39"/>
<dbReference type="GO" id="GO:0051536">
    <property type="term" value="F:iron-sulfur cluster binding"/>
    <property type="evidence" value="ECO:0007669"/>
    <property type="project" value="UniProtKB-KW"/>
</dbReference>
<evidence type="ECO:0000256" key="4">
    <source>
        <dbReference type="ARBA" id="ARBA00023014"/>
    </source>
</evidence>
<dbReference type="FunFam" id="3.50.30.80:FF:000001">
    <property type="entry name" value="Dihydroxy-acid dehydratase"/>
    <property type="match status" value="1"/>
</dbReference>
<dbReference type="InterPro" id="IPR052352">
    <property type="entry name" value="Sugar_Degrad_Dehydratases"/>
</dbReference>
<keyword evidence="2" id="KW-0479">Metal-binding</keyword>
<name>A0A261RY39_9BORD</name>
<gene>
    <name evidence="8" type="ORF">CAL29_18135</name>
</gene>
<evidence type="ECO:0000256" key="2">
    <source>
        <dbReference type="ARBA" id="ARBA00022723"/>
    </source>
</evidence>
<dbReference type="SUPFAM" id="SSF52016">
    <property type="entry name" value="LeuD/IlvD-like"/>
    <property type="match status" value="1"/>
</dbReference>
<dbReference type="GO" id="GO:0046872">
    <property type="term" value="F:metal ion binding"/>
    <property type="evidence" value="ECO:0007669"/>
    <property type="project" value="UniProtKB-KW"/>
</dbReference>
<dbReference type="GO" id="GO:0016836">
    <property type="term" value="F:hydro-lyase activity"/>
    <property type="evidence" value="ECO:0007669"/>
    <property type="project" value="UniProtKB-ARBA"/>
</dbReference>